<dbReference type="AlphaFoldDB" id="A0A6I8VYR5"/>
<feature type="chain" id="PRO_5026279141" evidence="1">
    <location>
        <begin position="18"/>
        <end position="85"/>
    </location>
</feature>
<feature type="signal peptide" evidence="1">
    <location>
        <begin position="1"/>
        <end position="17"/>
    </location>
</feature>
<protein>
    <submittedName>
        <fullName evidence="3">Uncharacterized protein</fullName>
    </submittedName>
</protein>
<sequence>MELRLFVLIVLTGLFQGQFQSNGQVVPGLRVGLVPVLENGQIRAVQYLEIASTVTPESVKEQFSRRHMTLAKPLKIGASAQTNLP</sequence>
<accession>A0A6I8VYR5</accession>
<dbReference type="InParanoid" id="A0A6I8VYR5"/>
<evidence type="ECO:0000256" key="1">
    <source>
        <dbReference type="SAM" id="SignalP"/>
    </source>
</evidence>
<evidence type="ECO:0000313" key="3">
    <source>
        <dbReference type="RefSeq" id="XP_033236207.1"/>
    </source>
</evidence>
<gene>
    <name evidence="3" type="primary">LOC26533253</name>
</gene>
<organism evidence="2 3">
    <name type="scientific">Drosophila pseudoobscura pseudoobscura</name>
    <name type="common">Fruit fly</name>
    <dbReference type="NCBI Taxonomy" id="46245"/>
    <lineage>
        <taxon>Eukaryota</taxon>
        <taxon>Metazoa</taxon>
        <taxon>Ecdysozoa</taxon>
        <taxon>Arthropoda</taxon>
        <taxon>Hexapoda</taxon>
        <taxon>Insecta</taxon>
        <taxon>Pterygota</taxon>
        <taxon>Neoptera</taxon>
        <taxon>Endopterygota</taxon>
        <taxon>Diptera</taxon>
        <taxon>Brachycera</taxon>
        <taxon>Muscomorpha</taxon>
        <taxon>Ephydroidea</taxon>
        <taxon>Drosophilidae</taxon>
        <taxon>Drosophila</taxon>
        <taxon>Sophophora</taxon>
    </lineage>
</organism>
<dbReference type="RefSeq" id="XP_033236207.1">
    <property type="nucleotide sequence ID" value="XM_033380316.1"/>
</dbReference>
<dbReference type="KEGG" id="dpo:26533253"/>
<proteinExistence type="predicted"/>
<name>A0A6I8VYR5_DROPS</name>
<dbReference type="Proteomes" id="UP000001819">
    <property type="component" value="Chromosome 4"/>
</dbReference>
<evidence type="ECO:0000313" key="2">
    <source>
        <dbReference type="Proteomes" id="UP000001819"/>
    </source>
</evidence>
<reference evidence="3" key="1">
    <citation type="submission" date="2025-08" db="UniProtKB">
        <authorList>
            <consortium name="RefSeq"/>
        </authorList>
    </citation>
    <scope>IDENTIFICATION</scope>
    <source>
        <strain evidence="3">MV-25-SWS-2005</strain>
        <tissue evidence="3">Whole body</tissue>
    </source>
</reference>
<keyword evidence="2" id="KW-1185">Reference proteome</keyword>
<keyword evidence="1" id="KW-0732">Signal</keyword>